<keyword evidence="3" id="KW-1185">Reference proteome</keyword>
<dbReference type="EMBL" id="BIXY01000005">
    <property type="protein sequence ID" value="GCF07075.1"/>
    <property type="molecule type" value="Genomic_DNA"/>
</dbReference>
<accession>A0A5A5T746</accession>
<dbReference type="Pfam" id="PF13460">
    <property type="entry name" value="NAD_binding_10"/>
    <property type="match status" value="1"/>
</dbReference>
<sequence length="219" mass="23073">MPEFHGHVLVLGANGETGKQVLTALQQKAIPTRALVRTAAKAQTLPETEADIVIGEVDSETLSHALAGVSAVISTIGTRTFTDLQAIKDTEYTAIVTAIDAAKEAGVKHFVLCSSMGTSNPESIPPLTIILKIKARAEKYLQESGLGYTIVHPGGLRNEPGGQAILVAPHPLQGNGMITRADVAEVLVQALLQPAARGKSVDIVERPEQGSANRQDLFS</sequence>
<dbReference type="PANTHER" id="PTHR15020">
    <property type="entry name" value="FLAVIN REDUCTASE-RELATED"/>
    <property type="match status" value="1"/>
</dbReference>
<evidence type="ECO:0000313" key="3">
    <source>
        <dbReference type="Proteomes" id="UP000322530"/>
    </source>
</evidence>
<dbReference type="Gene3D" id="3.40.50.720">
    <property type="entry name" value="NAD(P)-binding Rossmann-like Domain"/>
    <property type="match status" value="1"/>
</dbReference>
<dbReference type="InterPro" id="IPR016040">
    <property type="entry name" value="NAD(P)-bd_dom"/>
</dbReference>
<reference evidence="2 3" key="1">
    <citation type="submission" date="2019-01" db="EMBL/GenBank/DDBJ databases">
        <title>Draft genome sequence of Dictyobacter sp. Uno17.</title>
        <authorList>
            <person name="Wang C.M."/>
            <person name="Zheng Y."/>
            <person name="Sakai Y."/>
            <person name="Abe K."/>
            <person name="Yokota A."/>
            <person name="Yabe S."/>
        </authorList>
    </citation>
    <scope>NUCLEOTIDE SEQUENCE [LARGE SCALE GENOMIC DNA]</scope>
    <source>
        <strain evidence="2 3">Uno17</strain>
    </source>
</reference>
<name>A0A5A5T746_9CHLR</name>
<dbReference type="InterPro" id="IPR036291">
    <property type="entry name" value="NAD(P)-bd_dom_sf"/>
</dbReference>
<evidence type="ECO:0000313" key="2">
    <source>
        <dbReference type="EMBL" id="GCF07075.1"/>
    </source>
</evidence>
<dbReference type="RefSeq" id="WP_149400116.1">
    <property type="nucleotide sequence ID" value="NZ_BIXY01000005.1"/>
</dbReference>
<comment type="caution">
    <text evidence="2">The sequence shown here is derived from an EMBL/GenBank/DDBJ whole genome shotgun (WGS) entry which is preliminary data.</text>
</comment>
<dbReference type="CDD" id="cd05243">
    <property type="entry name" value="SDR_a5"/>
    <property type="match status" value="1"/>
</dbReference>
<dbReference type="SUPFAM" id="SSF51735">
    <property type="entry name" value="NAD(P)-binding Rossmann-fold domains"/>
    <property type="match status" value="1"/>
</dbReference>
<feature type="domain" description="NAD(P)-binding" evidence="1">
    <location>
        <begin position="12"/>
        <end position="194"/>
    </location>
</feature>
<gene>
    <name evidence="2" type="primary">ycf39</name>
    <name evidence="2" type="ORF">KDI_06390</name>
</gene>
<dbReference type="AlphaFoldDB" id="A0A5A5T746"/>
<dbReference type="Proteomes" id="UP000322530">
    <property type="component" value="Unassembled WGS sequence"/>
</dbReference>
<proteinExistence type="predicted"/>
<organism evidence="2 3">
    <name type="scientific">Dictyobacter arantiisoli</name>
    <dbReference type="NCBI Taxonomy" id="2014874"/>
    <lineage>
        <taxon>Bacteria</taxon>
        <taxon>Bacillati</taxon>
        <taxon>Chloroflexota</taxon>
        <taxon>Ktedonobacteria</taxon>
        <taxon>Ktedonobacterales</taxon>
        <taxon>Dictyobacteraceae</taxon>
        <taxon>Dictyobacter</taxon>
    </lineage>
</organism>
<evidence type="ECO:0000259" key="1">
    <source>
        <dbReference type="Pfam" id="PF13460"/>
    </source>
</evidence>
<protein>
    <submittedName>
        <fullName evidence="2">Epimerase</fullName>
    </submittedName>
</protein>
<dbReference type="PANTHER" id="PTHR15020:SF50">
    <property type="entry name" value="UPF0659 PROTEIN YMR090W"/>
    <property type="match status" value="1"/>
</dbReference>
<dbReference type="OrthoDB" id="9803892at2"/>